<evidence type="ECO:0000313" key="2">
    <source>
        <dbReference type="Proteomes" id="UP001162060"/>
    </source>
</evidence>
<protein>
    <submittedName>
        <fullName evidence="1">Uncharacterized protein</fullName>
    </submittedName>
</protein>
<accession>A0AAV1UUD1</accession>
<name>A0AAV1UUD1_9STRA</name>
<gene>
    <name evidence="1" type="ORF">PM001_LOCUS23305</name>
</gene>
<sequence length="97" mass="10933">MSRSRLLPIAVAPRRGRYNRKDAPDAALIGLGRIDKNVKFKVPTQEEMKKLLAVYTSRMSLATNVGIQQLAAQLKEHSTLQSCQLLPLRSFFLCLLH</sequence>
<dbReference type="InterPro" id="IPR027417">
    <property type="entry name" value="P-loop_NTPase"/>
</dbReference>
<dbReference type="Proteomes" id="UP001162060">
    <property type="component" value="Unassembled WGS sequence"/>
</dbReference>
<dbReference type="Gene3D" id="3.40.50.300">
    <property type="entry name" value="P-loop containing nucleotide triphosphate hydrolases"/>
    <property type="match status" value="1"/>
</dbReference>
<dbReference type="AlphaFoldDB" id="A0AAV1UUD1"/>
<dbReference type="EMBL" id="CAKLBY020000229">
    <property type="protein sequence ID" value="CAK7938155.1"/>
    <property type="molecule type" value="Genomic_DNA"/>
</dbReference>
<reference evidence="1" key="1">
    <citation type="submission" date="2024-01" db="EMBL/GenBank/DDBJ databases">
        <authorList>
            <person name="Webb A."/>
        </authorList>
    </citation>
    <scope>NUCLEOTIDE SEQUENCE</scope>
    <source>
        <strain evidence="1">Pm1</strain>
    </source>
</reference>
<dbReference type="Gene3D" id="1.10.8.60">
    <property type="match status" value="1"/>
</dbReference>
<organism evidence="1 2">
    <name type="scientific">Peronospora matthiolae</name>
    <dbReference type="NCBI Taxonomy" id="2874970"/>
    <lineage>
        <taxon>Eukaryota</taxon>
        <taxon>Sar</taxon>
        <taxon>Stramenopiles</taxon>
        <taxon>Oomycota</taxon>
        <taxon>Peronosporomycetes</taxon>
        <taxon>Peronosporales</taxon>
        <taxon>Peronosporaceae</taxon>
        <taxon>Peronospora</taxon>
    </lineage>
</organism>
<proteinExistence type="predicted"/>
<evidence type="ECO:0000313" key="1">
    <source>
        <dbReference type="EMBL" id="CAK7938155.1"/>
    </source>
</evidence>
<comment type="caution">
    <text evidence="1">The sequence shown here is derived from an EMBL/GenBank/DDBJ whole genome shotgun (WGS) entry which is preliminary data.</text>
</comment>